<dbReference type="CDD" id="cd00761">
    <property type="entry name" value="Glyco_tranf_GTA_type"/>
    <property type="match status" value="1"/>
</dbReference>
<accession>A0ABT6ZM83</accession>
<evidence type="ECO:0000313" key="3">
    <source>
        <dbReference type="Proteomes" id="UP001431693"/>
    </source>
</evidence>
<dbReference type="GO" id="GO:0016757">
    <property type="term" value="F:glycosyltransferase activity"/>
    <property type="evidence" value="ECO:0007669"/>
    <property type="project" value="UniProtKB-KW"/>
</dbReference>
<dbReference type="SUPFAM" id="SSF53448">
    <property type="entry name" value="Nucleotide-diphospho-sugar transferases"/>
    <property type="match status" value="1"/>
</dbReference>
<dbReference type="Gene3D" id="3.90.550.10">
    <property type="entry name" value="Spore Coat Polysaccharide Biosynthesis Protein SpsA, Chain A"/>
    <property type="match status" value="1"/>
</dbReference>
<dbReference type="EC" id="2.4.-.-" evidence="2"/>
<protein>
    <submittedName>
        <fullName evidence="2">Glycosyltransferase</fullName>
        <ecNumber evidence="2">2.4.-.-</ecNumber>
    </submittedName>
</protein>
<proteinExistence type="predicted"/>
<keyword evidence="2" id="KW-0328">Glycosyltransferase</keyword>
<dbReference type="InterPro" id="IPR029044">
    <property type="entry name" value="Nucleotide-diphossugar_trans"/>
</dbReference>
<gene>
    <name evidence="2" type="ORF">QJ043_08740</name>
</gene>
<evidence type="ECO:0000313" key="2">
    <source>
        <dbReference type="EMBL" id="MDJ1130159.1"/>
    </source>
</evidence>
<dbReference type="RefSeq" id="WP_283713322.1">
    <property type="nucleotide sequence ID" value="NZ_JASJEW010000003.1"/>
</dbReference>
<dbReference type="PANTHER" id="PTHR22916">
    <property type="entry name" value="GLYCOSYLTRANSFERASE"/>
    <property type="match status" value="1"/>
</dbReference>
<evidence type="ECO:0000259" key="1">
    <source>
        <dbReference type="Pfam" id="PF00535"/>
    </source>
</evidence>
<feature type="domain" description="Glycosyltransferase 2-like" evidence="1">
    <location>
        <begin position="9"/>
        <end position="168"/>
    </location>
</feature>
<dbReference type="PANTHER" id="PTHR22916:SF3">
    <property type="entry name" value="UDP-GLCNAC:BETAGAL BETA-1,3-N-ACETYLGLUCOSAMINYLTRANSFERASE-LIKE PROTEIN 1"/>
    <property type="match status" value="1"/>
</dbReference>
<dbReference type="EMBL" id="JASJEX010000004">
    <property type="protein sequence ID" value="MDJ1130159.1"/>
    <property type="molecule type" value="Genomic_DNA"/>
</dbReference>
<keyword evidence="2" id="KW-0808">Transferase</keyword>
<organism evidence="2 3">
    <name type="scientific">Kribbibacterium absianum</name>
    <dbReference type="NCBI Taxonomy" id="3044210"/>
    <lineage>
        <taxon>Bacteria</taxon>
        <taxon>Bacillati</taxon>
        <taxon>Actinomycetota</taxon>
        <taxon>Coriobacteriia</taxon>
        <taxon>Coriobacteriales</taxon>
        <taxon>Kribbibacteriaceae</taxon>
        <taxon>Kribbibacterium</taxon>
    </lineage>
</organism>
<name>A0ABT6ZM83_9ACTN</name>
<dbReference type="Proteomes" id="UP001431693">
    <property type="component" value="Unassembled WGS sequence"/>
</dbReference>
<comment type="caution">
    <text evidence="2">The sequence shown here is derived from an EMBL/GenBank/DDBJ whole genome shotgun (WGS) entry which is preliminary data.</text>
</comment>
<dbReference type="InterPro" id="IPR001173">
    <property type="entry name" value="Glyco_trans_2-like"/>
</dbReference>
<sequence>MKQHAPAVSVIVPMYNVEKYLRQCLDSLADQTLRSIEFICVDDGSTDATLAIAESYAERDSRFRIISKPNGGYGETMNVGLDHALGEYVGILESDDFADKHMYKNLYSLAKRRHLDLVKANYYEHSEKGDVLQEPFTEFQYRHVYDPRESQGLLTALPIIWSALYRRDMLVDNHIRFNETPGASYQDTSFVQQVWMCARRVMIVRRGYIHYRVDNANSSVKSDSKVFSVCDEYAFTKAFMERNPELFEHFGKIINLLKLGTYRWNYNRITEDYHHEFAKRISQEYRDARENGSLDSSYFTPQDWLDLELLMDDPDEFVVKHSNAW</sequence>
<keyword evidence="3" id="KW-1185">Reference proteome</keyword>
<reference evidence="2" key="1">
    <citation type="submission" date="2023-05" db="EMBL/GenBank/DDBJ databases">
        <title>[olsenella] sp. nov., isolated from a pig farm feces dump.</title>
        <authorList>
            <person name="Chang Y.-H."/>
        </authorList>
    </citation>
    <scope>NUCLEOTIDE SEQUENCE</scope>
    <source>
        <strain evidence="2">YH-ols2217</strain>
    </source>
</reference>
<dbReference type="Pfam" id="PF00535">
    <property type="entry name" value="Glycos_transf_2"/>
    <property type="match status" value="1"/>
</dbReference>